<dbReference type="EMBL" id="CP003349">
    <property type="protein sequence ID" value="AFD06935.1"/>
    <property type="molecule type" value="Genomic_DNA"/>
</dbReference>
<name>H8KQR4_SOLCM</name>
<keyword evidence="1" id="KW-1133">Transmembrane helix</keyword>
<organism evidence="2 3">
    <name type="scientific">Solitalea canadensis (strain ATCC 29591 / DSM 3403 / JCM 21819 / LMG 8368 / NBRC 15130 / NCIMB 12057 / USAM 9D)</name>
    <name type="common">Flexibacter canadensis</name>
    <dbReference type="NCBI Taxonomy" id="929556"/>
    <lineage>
        <taxon>Bacteria</taxon>
        <taxon>Pseudomonadati</taxon>
        <taxon>Bacteroidota</taxon>
        <taxon>Sphingobacteriia</taxon>
        <taxon>Sphingobacteriales</taxon>
        <taxon>Sphingobacteriaceae</taxon>
        <taxon>Solitalea</taxon>
    </lineage>
</organism>
<keyword evidence="1" id="KW-0472">Membrane</keyword>
<evidence type="ECO:0000313" key="3">
    <source>
        <dbReference type="Proteomes" id="UP000007590"/>
    </source>
</evidence>
<feature type="transmembrane region" description="Helical" evidence="1">
    <location>
        <begin position="6"/>
        <end position="25"/>
    </location>
</feature>
<dbReference type="KEGG" id="scn:Solca_1874"/>
<proteinExistence type="predicted"/>
<dbReference type="AlphaFoldDB" id="H8KQR4"/>
<dbReference type="STRING" id="929556.Solca_1874"/>
<keyword evidence="1" id="KW-0812">Transmembrane</keyword>
<dbReference type="RefSeq" id="WP_014680162.1">
    <property type="nucleotide sequence ID" value="NC_017770.1"/>
</dbReference>
<protein>
    <submittedName>
        <fullName evidence="2">Uncharacterized protein</fullName>
    </submittedName>
</protein>
<feature type="transmembrane region" description="Helical" evidence="1">
    <location>
        <begin position="45"/>
        <end position="64"/>
    </location>
</feature>
<gene>
    <name evidence="2" type="ordered locus">Solca_1874</name>
</gene>
<evidence type="ECO:0000256" key="1">
    <source>
        <dbReference type="SAM" id="Phobius"/>
    </source>
</evidence>
<sequence length="66" mass="7599">MNVFFVVTTILKAVIGVTGLVYVILNLLKWFKVKQTPYPKDALKALLITWVTLLVITLIEYFIIKM</sequence>
<accession>H8KQR4</accession>
<dbReference type="Proteomes" id="UP000007590">
    <property type="component" value="Chromosome"/>
</dbReference>
<evidence type="ECO:0000313" key="2">
    <source>
        <dbReference type="EMBL" id="AFD06935.1"/>
    </source>
</evidence>
<keyword evidence="3" id="KW-1185">Reference proteome</keyword>
<reference evidence="2" key="1">
    <citation type="submission" date="2012-02" db="EMBL/GenBank/DDBJ databases">
        <title>The complete genome of Solitalea canadensis DSM 3403.</title>
        <authorList>
            <consortium name="US DOE Joint Genome Institute (JGI-PGF)"/>
            <person name="Lucas S."/>
            <person name="Copeland A."/>
            <person name="Lapidus A."/>
            <person name="Glavina del Rio T."/>
            <person name="Dalin E."/>
            <person name="Tice H."/>
            <person name="Bruce D."/>
            <person name="Goodwin L."/>
            <person name="Pitluck S."/>
            <person name="Peters L."/>
            <person name="Ovchinnikova G."/>
            <person name="Lu M."/>
            <person name="Kyrpides N."/>
            <person name="Mavromatis K."/>
            <person name="Ivanova N."/>
            <person name="Brettin T."/>
            <person name="Detter J.C."/>
            <person name="Han C."/>
            <person name="Larimer F."/>
            <person name="Land M."/>
            <person name="Hauser L."/>
            <person name="Markowitz V."/>
            <person name="Cheng J.-F."/>
            <person name="Hugenholtz P."/>
            <person name="Woyke T."/>
            <person name="Wu D."/>
            <person name="Spring S."/>
            <person name="Schroeder M."/>
            <person name="Kopitz M."/>
            <person name="Brambilla E."/>
            <person name="Klenk H.-P."/>
            <person name="Eisen J.A."/>
        </authorList>
    </citation>
    <scope>NUCLEOTIDE SEQUENCE</scope>
    <source>
        <strain evidence="2">DSM 3403</strain>
    </source>
</reference>
<dbReference type="HOGENOM" id="CLU_2828945_0_0_10"/>